<evidence type="ECO:0000259" key="2">
    <source>
        <dbReference type="Pfam" id="PF08787"/>
    </source>
</evidence>
<dbReference type="Gramene" id="TraesCLE_scaffold_006772_01G000300.1">
    <property type="protein sequence ID" value="TraesCLE_scaffold_006772_01G000300.1"/>
    <property type="gene ID" value="TraesCLE_scaffold_006772_01G000300"/>
</dbReference>
<feature type="signal peptide" evidence="1">
    <location>
        <begin position="1"/>
        <end position="21"/>
    </location>
</feature>
<reference evidence="3" key="1">
    <citation type="submission" date="2018-08" db="EMBL/GenBank/DDBJ databases">
        <authorList>
            <person name="Rossello M."/>
        </authorList>
    </citation>
    <scope>NUCLEOTIDE SEQUENCE [LARGE SCALE GENOMIC DNA]</scope>
    <source>
        <strain evidence="3">cv. Chinese Spring</strain>
    </source>
</reference>
<name>A0A3B6SST3_WHEAT</name>
<dbReference type="Pfam" id="PF08787">
    <property type="entry name" value="Alginate_lyase2"/>
    <property type="match status" value="1"/>
</dbReference>
<keyword evidence="4" id="KW-1185">Reference proteome</keyword>
<feature type="domain" description="Alginate lyase 2" evidence="2">
    <location>
        <begin position="88"/>
        <end position="184"/>
    </location>
</feature>
<dbReference type="PANTHER" id="PTHR33681">
    <property type="entry name" value="BINDING PROTEIN, PUTATIVE, EXPRESSED-RELATED"/>
    <property type="match status" value="1"/>
</dbReference>
<accession>A0A3B6SST3</accession>
<keyword evidence="1" id="KW-0732">Signal</keyword>
<proteinExistence type="predicted"/>
<dbReference type="SUPFAM" id="SSF49899">
    <property type="entry name" value="Concanavalin A-like lectins/glucanases"/>
    <property type="match status" value="1"/>
</dbReference>
<dbReference type="OMA" id="NANFELQ"/>
<dbReference type="AlphaFoldDB" id="A0A3B6SST3"/>
<feature type="chain" id="PRO_5043180802" description="Alginate lyase 2 domain-containing protein" evidence="1">
    <location>
        <begin position="22"/>
        <end position="190"/>
    </location>
</feature>
<dbReference type="InterPro" id="IPR013320">
    <property type="entry name" value="ConA-like_dom_sf"/>
</dbReference>
<reference evidence="3" key="2">
    <citation type="submission" date="2018-10" db="UniProtKB">
        <authorList>
            <consortium name="EnsemblPlants"/>
        </authorList>
    </citation>
    <scope>IDENTIFICATION</scope>
</reference>
<dbReference type="OrthoDB" id="4221926at2759"/>
<dbReference type="Proteomes" id="UP000019116">
    <property type="component" value="Chromosome 7B"/>
</dbReference>
<dbReference type="Gramene" id="TraesCAD_scaffold_026451_01G000200.1">
    <property type="protein sequence ID" value="TraesCAD_scaffold_026451_01G000200.1"/>
    <property type="gene ID" value="TraesCAD_scaffold_026451_01G000200"/>
</dbReference>
<organism evidence="3">
    <name type="scientific">Triticum aestivum</name>
    <name type="common">Wheat</name>
    <dbReference type="NCBI Taxonomy" id="4565"/>
    <lineage>
        <taxon>Eukaryota</taxon>
        <taxon>Viridiplantae</taxon>
        <taxon>Streptophyta</taxon>
        <taxon>Embryophyta</taxon>
        <taxon>Tracheophyta</taxon>
        <taxon>Spermatophyta</taxon>
        <taxon>Magnoliopsida</taxon>
        <taxon>Liliopsida</taxon>
        <taxon>Poales</taxon>
        <taxon>Poaceae</taxon>
        <taxon>BOP clade</taxon>
        <taxon>Pooideae</taxon>
        <taxon>Triticodae</taxon>
        <taxon>Triticeae</taxon>
        <taxon>Triticinae</taxon>
        <taxon>Triticum</taxon>
    </lineage>
</organism>
<dbReference type="EnsemblPlants" id="TraesCS7B02G382900.1">
    <property type="protein sequence ID" value="TraesCS7B02G382900.1"/>
    <property type="gene ID" value="TraesCS7B02G382900"/>
</dbReference>
<protein>
    <recommendedName>
        <fullName evidence="2">Alginate lyase 2 domain-containing protein</fullName>
    </recommendedName>
</protein>
<evidence type="ECO:0000256" key="1">
    <source>
        <dbReference type="SAM" id="SignalP"/>
    </source>
</evidence>
<dbReference type="Gramene" id="TraesCS7B02G382900.1">
    <property type="protein sequence ID" value="TraesCS7B02G382900.1"/>
    <property type="gene ID" value="TraesCS7B02G382900"/>
</dbReference>
<dbReference type="InterPro" id="IPR014895">
    <property type="entry name" value="Alginate_lyase_2"/>
</dbReference>
<evidence type="ECO:0000313" key="4">
    <source>
        <dbReference type="Proteomes" id="UP000019116"/>
    </source>
</evidence>
<dbReference type="Gramene" id="TraesCS7B03G1031100.1">
    <property type="protein sequence ID" value="TraesCS7B03G1031100.1.CDS"/>
    <property type="gene ID" value="TraesCS7B03G1031100"/>
</dbReference>
<sequence>MPFHLLILLLALSCATQGANAAACDPTTGFITVLLTDAQLPVQRPYDVPLEQRYELVNGMRRMWVYCTDKPHSPASHAKPRTEIRMVFGAAKHATTLMLHVYSGALVYYDDWTRVVDGGIYDRWFRLNVIHDVGGAGTLTVFIDGQERLRVAGRGGDIHYFKFGVYTQTAPSHLMESRWRDVRLFTKEAY</sequence>
<evidence type="ECO:0000313" key="3">
    <source>
        <dbReference type="EnsemblPlants" id="TraesCS7B02G382900.1"/>
    </source>
</evidence>
<dbReference type="PANTHER" id="PTHR33681:SF21">
    <property type="entry name" value="ALGINATE LYASE 2 DOMAIN-CONTAINING PROTEIN"/>
    <property type="match status" value="1"/>
</dbReference>